<name>A0AAF3EE86_9BILA</name>
<keyword evidence="2" id="KW-1185">Reference proteome</keyword>
<evidence type="ECO:0000313" key="3">
    <source>
        <dbReference type="WBParaSite" id="MBELARI_LOCUS12280"/>
    </source>
</evidence>
<proteinExistence type="predicted"/>
<keyword evidence="1" id="KW-1133">Transmembrane helix</keyword>
<dbReference type="InterPro" id="IPR019428">
    <property type="entry name" value="7TM_GPCR_serpentine_rcpt_Str"/>
</dbReference>
<keyword evidence="1" id="KW-0472">Membrane</keyword>
<protein>
    <submittedName>
        <fullName evidence="3">Uncharacterized protein</fullName>
    </submittedName>
</protein>
<sequence>MSASMRKGQLQLLHVLFAQAFSPALCEFLPVFLLVWGWLIGLTAGPGDFYMPMLFAAYSPLDAFLTLILLKTYRRRFLALFAMCLGLQKNCRSGRLHMIDSHFTVPSSIDA</sequence>
<accession>A0AAF3EE86</accession>
<dbReference type="Proteomes" id="UP000887575">
    <property type="component" value="Unassembled WGS sequence"/>
</dbReference>
<reference evidence="3" key="1">
    <citation type="submission" date="2024-02" db="UniProtKB">
        <authorList>
            <consortium name="WormBaseParasite"/>
        </authorList>
    </citation>
    <scope>IDENTIFICATION</scope>
</reference>
<evidence type="ECO:0000313" key="2">
    <source>
        <dbReference type="Proteomes" id="UP000887575"/>
    </source>
</evidence>
<organism evidence="2 3">
    <name type="scientific">Mesorhabditis belari</name>
    <dbReference type="NCBI Taxonomy" id="2138241"/>
    <lineage>
        <taxon>Eukaryota</taxon>
        <taxon>Metazoa</taxon>
        <taxon>Ecdysozoa</taxon>
        <taxon>Nematoda</taxon>
        <taxon>Chromadorea</taxon>
        <taxon>Rhabditida</taxon>
        <taxon>Rhabditina</taxon>
        <taxon>Rhabditomorpha</taxon>
        <taxon>Rhabditoidea</taxon>
        <taxon>Rhabditidae</taxon>
        <taxon>Mesorhabditinae</taxon>
        <taxon>Mesorhabditis</taxon>
    </lineage>
</organism>
<dbReference type="WBParaSite" id="MBELARI_LOCUS12280">
    <property type="protein sequence ID" value="MBELARI_LOCUS12280"/>
    <property type="gene ID" value="MBELARI_LOCUS12280"/>
</dbReference>
<dbReference type="Pfam" id="PF10326">
    <property type="entry name" value="7TM_GPCR_Str"/>
    <property type="match status" value="1"/>
</dbReference>
<keyword evidence="1" id="KW-0812">Transmembrane</keyword>
<dbReference type="SUPFAM" id="SSF81321">
    <property type="entry name" value="Family A G protein-coupled receptor-like"/>
    <property type="match status" value="1"/>
</dbReference>
<dbReference type="AlphaFoldDB" id="A0AAF3EE86"/>
<feature type="transmembrane region" description="Helical" evidence="1">
    <location>
        <begin position="50"/>
        <end position="70"/>
    </location>
</feature>
<evidence type="ECO:0000256" key="1">
    <source>
        <dbReference type="SAM" id="Phobius"/>
    </source>
</evidence>